<accession>A0A4S3PQZ4</accession>
<gene>
    <name evidence="1" type="ORF">E1I69_13125</name>
</gene>
<sequence>MNIEYSFTFDSDLNMMSGYGKITAYLDDKFEDEIEVGHLSFHYYNGYEMGDDQDLLFSADAISGDQEYMISNFIDTDFDGGKIITLDRITILNEYNQDEAEPQILKKFIEFCHYMNFDYVLVIAADPRNDGDKEIIKFPKLKQYQELGFTKLSGSDSRAPVMIKILDEDEIL</sequence>
<dbReference type="RefSeq" id="WP_136380052.1">
    <property type="nucleotide sequence ID" value="NZ_SLUB01000022.1"/>
</dbReference>
<organism evidence="1 2">
    <name type="scientific">Bacillus timonensis</name>
    <dbReference type="NCBI Taxonomy" id="1033734"/>
    <lineage>
        <taxon>Bacteria</taxon>
        <taxon>Bacillati</taxon>
        <taxon>Bacillota</taxon>
        <taxon>Bacilli</taxon>
        <taxon>Bacillales</taxon>
        <taxon>Bacillaceae</taxon>
        <taxon>Bacillus</taxon>
    </lineage>
</organism>
<dbReference type="AlphaFoldDB" id="A0A4S3PQZ4"/>
<comment type="caution">
    <text evidence="1">The sequence shown here is derived from an EMBL/GenBank/DDBJ whole genome shotgun (WGS) entry which is preliminary data.</text>
</comment>
<name>A0A4S3PQZ4_9BACI</name>
<dbReference type="OrthoDB" id="2969204at2"/>
<evidence type="ECO:0000313" key="2">
    <source>
        <dbReference type="Proteomes" id="UP000306477"/>
    </source>
</evidence>
<dbReference type="Proteomes" id="UP000306477">
    <property type="component" value="Unassembled WGS sequence"/>
</dbReference>
<reference evidence="1 2" key="1">
    <citation type="journal article" date="2019" name="Indoor Air">
        <title>Impacts of indoor surface finishes on bacterial viability.</title>
        <authorList>
            <person name="Hu J."/>
            <person name="Maamar S.B."/>
            <person name="Glawe A.J."/>
            <person name="Gottel N."/>
            <person name="Gilbert J.A."/>
            <person name="Hartmann E.M."/>
        </authorList>
    </citation>
    <scope>NUCLEOTIDE SEQUENCE [LARGE SCALE GENOMIC DNA]</scope>
    <source>
        <strain evidence="1 2">AF060A6</strain>
    </source>
</reference>
<keyword evidence="2" id="KW-1185">Reference proteome</keyword>
<evidence type="ECO:0000313" key="1">
    <source>
        <dbReference type="EMBL" id="THE11948.1"/>
    </source>
</evidence>
<protein>
    <submittedName>
        <fullName evidence="1">Uncharacterized protein</fullName>
    </submittedName>
</protein>
<proteinExistence type="predicted"/>
<dbReference type="EMBL" id="SLUB01000022">
    <property type="protein sequence ID" value="THE11948.1"/>
    <property type="molecule type" value="Genomic_DNA"/>
</dbReference>